<name>A0A174C5F1_9FIRM</name>
<evidence type="ECO:0000256" key="4">
    <source>
        <dbReference type="ARBA" id="ARBA00022692"/>
    </source>
</evidence>
<proteinExistence type="inferred from homology"/>
<feature type="transmembrane region" description="Helical" evidence="7">
    <location>
        <begin position="113"/>
        <end position="136"/>
    </location>
</feature>
<dbReference type="InterPro" id="IPR003370">
    <property type="entry name" value="Chromate_transpt"/>
</dbReference>
<evidence type="ECO:0000313" key="10">
    <source>
        <dbReference type="Proteomes" id="UP000095431"/>
    </source>
</evidence>
<evidence type="ECO:0000313" key="8">
    <source>
        <dbReference type="EMBL" id="CUO08642.1"/>
    </source>
</evidence>
<dbReference type="GO" id="GO:0005886">
    <property type="term" value="C:plasma membrane"/>
    <property type="evidence" value="ECO:0007669"/>
    <property type="project" value="UniProtKB-SubCell"/>
</dbReference>
<feature type="transmembrane region" description="Helical" evidence="7">
    <location>
        <begin position="148"/>
        <end position="163"/>
    </location>
</feature>
<sequence>MEEKTKSKGYVLRKLFFACLYLSTFTFGGGYVIVTLLKEKFVDHYHWIEEDEMLDLVAIAQSSPGAIAVNGAIIVGYKLAGIPGMLVSVIGAIIPPMVILSVISVFYDAFCSNYYIAALLKGMTAGVGAVIMSVVYDMGKNVVKSKDWVNVVIMIISFCLSYFLNVNIIYIILLVAVFGMVRTIVKGGREK</sequence>
<dbReference type="InterPro" id="IPR052518">
    <property type="entry name" value="CHR_Transporter"/>
</dbReference>
<evidence type="ECO:0000256" key="7">
    <source>
        <dbReference type="SAM" id="Phobius"/>
    </source>
</evidence>
<feature type="transmembrane region" description="Helical" evidence="7">
    <location>
        <begin position="15"/>
        <end position="37"/>
    </location>
</feature>
<dbReference type="Pfam" id="PF02417">
    <property type="entry name" value="Chromate_transp"/>
    <property type="match status" value="1"/>
</dbReference>
<dbReference type="PANTHER" id="PTHR43663">
    <property type="entry name" value="CHROMATE TRANSPORT PROTEIN-RELATED"/>
    <property type="match status" value="1"/>
</dbReference>
<evidence type="ECO:0000256" key="3">
    <source>
        <dbReference type="ARBA" id="ARBA00022475"/>
    </source>
</evidence>
<dbReference type="Proteomes" id="UP000477285">
    <property type="component" value="Unassembled WGS sequence"/>
</dbReference>
<feature type="transmembrane region" description="Helical" evidence="7">
    <location>
        <begin position="84"/>
        <end position="107"/>
    </location>
</feature>
<dbReference type="eggNOG" id="COG2059">
    <property type="taxonomic scope" value="Bacteria"/>
</dbReference>
<keyword evidence="5 7" id="KW-1133">Transmembrane helix</keyword>
<gene>
    <name evidence="8" type="ORF">ERS852478_01820</name>
    <name evidence="9" type="ORF">GT728_18320</name>
</gene>
<evidence type="ECO:0000256" key="6">
    <source>
        <dbReference type="ARBA" id="ARBA00023136"/>
    </source>
</evidence>
<evidence type="ECO:0000313" key="9">
    <source>
        <dbReference type="EMBL" id="MZL35080.1"/>
    </source>
</evidence>
<dbReference type="Proteomes" id="UP000095431">
    <property type="component" value="Unassembled WGS sequence"/>
</dbReference>
<accession>A0A174C5F1</accession>
<dbReference type="EMBL" id="CYZN01000010">
    <property type="protein sequence ID" value="CUO08642.1"/>
    <property type="molecule type" value="Genomic_DNA"/>
</dbReference>
<dbReference type="GO" id="GO:0015109">
    <property type="term" value="F:chromate transmembrane transporter activity"/>
    <property type="evidence" value="ECO:0007669"/>
    <property type="project" value="InterPro"/>
</dbReference>
<dbReference type="RefSeq" id="WP_025578007.1">
    <property type="nucleotide sequence ID" value="NZ_AP031426.1"/>
</dbReference>
<evidence type="ECO:0000313" key="11">
    <source>
        <dbReference type="Proteomes" id="UP000477285"/>
    </source>
</evidence>
<comment type="similarity">
    <text evidence="2">Belongs to the chromate ion transporter (CHR) (TC 2.A.51) family.</text>
</comment>
<comment type="subcellular location">
    <subcellularLocation>
        <location evidence="1">Cell membrane</location>
        <topology evidence="1">Multi-pass membrane protein</topology>
    </subcellularLocation>
</comment>
<keyword evidence="6 7" id="KW-0472">Membrane</keyword>
<evidence type="ECO:0000256" key="5">
    <source>
        <dbReference type="ARBA" id="ARBA00022989"/>
    </source>
</evidence>
<protein>
    <submittedName>
        <fullName evidence="8 9">Chromate transporter</fullName>
    </submittedName>
</protein>
<evidence type="ECO:0000256" key="2">
    <source>
        <dbReference type="ARBA" id="ARBA00005262"/>
    </source>
</evidence>
<dbReference type="AlphaFoldDB" id="A0A174C5F1"/>
<organism evidence="8 10">
    <name type="scientific">Blautia wexlerae</name>
    <dbReference type="NCBI Taxonomy" id="418240"/>
    <lineage>
        <taxon>Bacteria</taxon>
        <taxon>Bacillati</taxon>
        <taxon>Bacillota</taxon>
        <taxon>Clostridia</taxon>
        <taxon>Lachnospirales</taxon>
        <taxon>Lachnospiraceae</taxon>
        <taxon>Blautia</taxon>
    </lineage>
</organism>
<keyword evidence="4 7" id="KW-0812">Transmembrane</keyword>
<keyword evidence="3" id="KW-1003">Cell membrane</keyword>
<evidence type="ECO:0000256" key="1">
    <source>
        <dbReference type="ARBA" id="ARBA00004651"/>
    </source>
</evidence>
<dbReference type="GeneID" id="75081182"/>
<dbReference type="PANTHER" id="PTHR43663:SF1">
    <property type="entry name" value="CHROMATE TRANSPORTER"/>
    <property type="match status" value="1"/>
</dbReference>
<reference evidence="9 11" key="2">
    <citation type="journal article" date="2019" name="Nat. Med.">
        <title>A library of human gut bacterial isolates paired with longitudinal multiomics data enables mechanistic microbiome research.</title>
        <authorList>
            <person name="Poyet M."/>
            <person name="Groussin M."/>
            <person name="Gibbons S.M."/>
            <person name="Avila-Pacheco J."/>
            <person name="Jiang X."/>
            <person name="Kearney S.M."/>
            <person name="Perrotta A.R."/>
            <person name="Berdy B."/>
            <person name="Zhao S."/>
            <person name="Lieberman T.D."/>
            <person name="Swanson P.K."/>
            <person name="Smith M."/>
            <person name="Roesemann S."/>
            <person name="Alexander J.E."/>
            <person name="Rich S.A."/>
            <person name="Livny J."/>
            <person name="Vlamakis H."/>
            <person name="Clish C."/>
            <person name="Bullock K."/>
            <person name="Deik A."/>
            <person name="Scott J."/>
            <person name="Pierce K.A."/>
            <person name="Xavier R.J."/>
            <person name="Alm E.J."/>
        </authorList>
    </citation>
    <scope>NUCLEOTIDE SEQUENCE [LARGE SCALE GENOMIC DNA]</scope>
    <source>
        <strain evidence="9 11">BIOML-A1</strain>
    </source>
</reference>
<dbReference type="EMBL" id="WWVQ01000069">
    <property type="protein sequence ID" value="MZL35080.1"/>
    <property type="molecule type" value="Genomic_DNA"/>
</dbReference>
<reference evidence="8 10" key="1">
    <citation type="submission" date="2015-09" db="EMBL/GenBank/DDBJ databases">
        <authorList>
            <consortium name="Pathogen Informatics"/>
        </authorList>
    </citation>
    <scope>NUCLEOTIDE SEQUENCE [LARGE SCALE GENOMIC DNA]</scope>
    <source>
        <strain evidence="8 10">2789STDY5834863</strain>
    </source>
</reference>